<evidence type="ECO:0000313" key="3">
    <source>
        <dbReference type="Proteomes" id="UP000703269"/>
    </source>
</evidence>
<proteinExistence type="predicted"/>
<evidence type="ECO:0000256" key="1">
    <source>
        <dbReference type="SAM" id="MobiDB-lite"/>
    </source>
</evidence>
<protein>
    <submittedName>
        <fullName evidence="2">Uncharacterized protein</fullName>
    </submittedName>
</protein>
<gene>
    <name evidence="2" type="ORF">PsYK624_158450</name>
</gene>
<name>A0A9P3GR80_9APHY</name>
<dbReference type="Proteomes" id="UP000703269">
    <property type="component" value="Unassembled WGS sequence"/>
</dbReference>
<comment type="caution">
    <text evidence="2">The sequence shown here is derived from an EMBL/GenBank/DDBJ whole genome shotgun (WGS) entry which is preliminary data.</text>
</comment>
<organism evidence="2 3">
    <name type="scientific">Phanerochaete sordida</name>
    <dbReference type="NCBI Taxonomy" id="48140"/>
    <lineage>
        <taxon>Eukaryota</taxon>
        <taxon>Fungi</taxon>
        <taxon>Dikarya</taxon>
        <taxon>Basidiomycota</taxon>
        <taxon>Agaricomycotina</taxon>
        <taxon>Agaricomycetes</taxon>
        <taxon>Polyporales</taxon>
        <taxon>Phanerochaetaceae</taxon>
        <taxon>Phanerochaete</taxon>
    </lineage>
</organism>
<sequence length="274" mass="29781">MTALHVDTLTSRVHRAGHLHPAAATPRTPTVHTPMVVQHDAYAVCAVEVEVFFDANDNLCHSALSTAKTYYSARDAAFDEASLKARAFEDAQDVAEVVALPRCHSPVSVSSAGDADDNAGPLENATESTARTAAAERRATELIEKMTKANQVLLSLREELSARHPGHELEDYAVEVLDAFFEAVEYVQLPEAELDTLGVGPQCMQDLFDMHAEIVEKIRGVLSSPAVSLERNNRADDTTSAVGPPEAIAGKLAEDHETDHWVHVDKNHCHSDEE</sequence>
<reference evidence="2 3" key="1">
    <citation type="submission" date="2021-08" db="EMBL/GenBank/DDBJ databases">
        <title>Draft Genome Sequence of Phanerochaete sordida strain YK-624.</title>
        <authorList>
            <person name="Mori T."/>
            <person name="Dohra H."/>
            <person name="Suzuki T."/>
            <person name="Kawagishi H."/>
            <person name="Hirai H."/>
        </authorList>
    </citation>
    <scope>NUCLEOTIDE SEQUENCE [LARGE SCALE GENOMIC DNA]</scope>
    <source>
        <strain evidence="2 3">YK-624</strain>
    </source>
</reference>
<accession>A0A9P3GR80</accession>
<evidence type="ECO:0000313" key="2">
    <source>
        <dbReference type="EMBL" id="GJE99578.1"/>
    </source>
</evidence>
<dbReference type="EMBL" id="BPQB01000113">
    <property type="protein sequence ID" value="GJE99578.1"/>
    <property type="molecule type" value="Genomic_DNA"/>
</dbReference>
<keyword evidence="3" id="KW-1185">Reference proteome</keyword>
<feature type="region of interest" description="Disordered" evidence="1">
    <location>
        <begin position="109"/>
        <end position="133"/>
    </location>
</feature>
<dbReference type="AlphaFoldDB" id="A0A9P3GR80"/>